<sequence length="141" mass="14967">MAASDGGAIVVSLPIADRMRAMVFYREVFGLAALGEPAEDGVPEPLQFEIGERTRLMLIPTGGFGWVLGEGREVAPPRSHEVLLSFAVGTPKAVDEVIERARQAGGKIVAAPEQQPWGYAGVCADLDGHLWQVTVVEADGV</sequence>
<dbReference type="EMBL" id="CP074133">
    <property type="protein sequence ID" value="QUX23971.1"/>
    <property type="molecule type" value="Genomic_DNA"/>
</dbReference>
<gene>
    <name evidence="2" type="ORF">KGD84_06485</name>
</gene>
<dbReference type="PANTHER" id="PTHR36503:SF2">
    <property type="entry name" value="BLR2408 PROTEIN"/>
    <property type="match status" value="1"/>
</dbReference>
<dbReference type="PANTHER" id="PTHR36503">
    <property type="entry name" value="BLR2520 PROTEIN"/>
    <property type="match status" value="1"/>
</dbReference>
<accession>A0ABX8BP87</accession>
<dbReference type="Proteomes" id="UP000676079">
    <property type="component" value="Chromosome"/>
</dbReference>
<name>A0ABX8BP87_9ACTN</name>
<organism evidence="2 3">
    <name type="scientific">Nocardiopsis changdeensis</name>
    <dbReference type="NCBI Taxonomy" id="2831969"/>
    <lineage>
        <taxon>Bacteria</taxon>
        <taxon>Bacillati</taxon>
        <taxon>Actinomycetota</taxon>
        <taxon>Actinomycetes</taxon>
        <taxon>Streptosporangiales</taxon>
        <taxon>Nocardiopsidaceae</taxon>
        <taxon>Nocardiopsis</taxon>
    </lineage>
</organism>
<dbReference type="InterPro" id="IPR004360">
    <property type="entry name" value="Glyas_Fos-R_dOase_dom"/>
</dbReference>
<feature type="domain" description="VOC" evidence="1">
    <location>
        <begin position="6"/>
        <end position="136"/>
    </location>
</feature>
<evidence type="ECO:0000313" key="3">
    <source>
        <dbReference type="Proteomes" id="UP000676079"/>
    </source>
</evidence>
<dbReference type="SUPFAM" id="SSF54593">
    <property type="entry name" value="Glyoxalase/Bleomycin resistance protein/Dihydroxybiphenyl dioxygenase"/>
    <property type="match status" value="1"/>
</dbReference>
<proteinExistence type="predicted"/>
<protein>
    <submittedName>
        <fullName evidence="2">VOC family protein</fullName>
    </submittedName>
</protein>
<evidence type="ECO:0000313" key="2">
    <source>
        <dbReference type="EMBL" id="QUX23971.1"/>
    </source>
</evidence>
<dbReference type="InterPro" id="IPR029068">
    <property type="entry name" value="Glyas_Bleomycin-R_OHBP_Dase"/>
</dbReference>
<reference evidence="2 3" key="1">
    <citation type="submission" date="2021-05" db="EMBL/GenBank/DDBJ databases">
        <title>Direct Submission.</title>
        <authorList>
            <person name="Li K."/>
            <person name="Gao J."/>
        </authorList>
    </citation>
    <scope>NUCLEOTIDE SEQUENCE [LARGE SCALE GENOMIC DNA]</scope>
    <source>
        <strain evidence="2 3">Mg02</strain>
    </source>
</reference>
<dbReference type="InterPro" id="IPR037523">
    <property type="entry name" value="VOC_core"/>
</dbReference>
<evidence type="ECO:0000259" key="1">
    <source>
        <dbReference type="PROSITE" id="PS51819"/>
    </source>
</evidence>
<dbReference type="PROSITE" id="PS51819">
    <property type="entry name" value="VOC"/>
    <property type="match status" value="1"/>
</dbReference>
<dbReference type="Gene3D" id="3.10.180.10">
    <property type="entry name" value="2,3-Dihydroxybiphenyl 1,2-Dioxygenase, domain 1"/>
    <property type="match status" value="1"/>
</dbReference>
<dbReference type="Pfam" id="PF00903">
    <property type="entry name" value="Glyoxalase"/>
    <property type="match status" value="1"/>
</dbReference>
<dbReference type="RefSeq" id="WP_220565228.1">
    <property type="nucleotide sequence ID" value="NZ_CP074133.1"/>
</dbReference>
<keyword evidence="3" id="KW-1185">Reference proteome</keyword>